<dbReference type="Proteomes" id="UP000001307">
    <property type="component" value="Unassembled WGS sequence"/>
</dbReference>
<evidence type="ECO:0000256" key="1">
    <source>
        <dbReference type="SAM" id="MobiDB-lite"/>
    </source>
</evidence>
<keyword evidence="2" id="KW-0472">Membrane</keyword>
<accession>E4XTW7</accession>
<gene>
    <name evidence="3" type="ORF">GSOID_T00003928001</name>
</gene>
<feature type="region of interest" description="Disordered" evidence="1">
    <location>
        <begin position="662"/>
        <end position="690"/>
    </location>
</feature>
<feature type="compositionally biased region" description="Basic and acidic residues" evidence="1">
    <location>
        <begin position="806"/>
        <end position="815"/>
    </location>
</feature>
<sequence length="825" mass="92229">MHSFSETRISALINNKFFTMILFIFMTFYYIAFRKDFNLVLFVVQLRIELLIDILMHMQHSSFLLNSNCRRTVLLTAEEANEEGNENCDCCQVDEENVKRVETIVPKNWKFSRACACACLQNFRVHVRARAHVSKFSHYLVTMVGEKSGNDVWVGDSNVRGRPVKRTAKSCPMMKGSGPDQKVMAADCTSANPFICEFQPGRPAMMPGGGFGGGYAPAPAPYAPPAASYPAGYGPPAAAAPYNPYPPATSGGYGPPAAGAYPQPAGTQPETFPNYGLPDAVAAAPTDSPDPPVPDVEPEPEPVNKTSKALVPIMIILLICLAFFAYKYWKKNFSSKPSKSIIQAKRPSNEDGARLQPNTPNEIPWNPPQSFENPVFQQEQDQHVSRAASHEQHHEMEQFRPPSYESAQVPAGMTMDDPRDHHKNISRSKSGRSRGGRYNEQEYSVGADSSHHTPANRRRDDSEFELAEGLPANEWGRGDVFNQMISPETGGPPNSMTWQRDYRQQFHDQEKGYDPNKVYELQAFDSRDSYDPHLPDVVQHQPPEFNDPTARHSYGRRESNVMPSRPPPPERIRSVREDMMKARTMLPDAPKGNGVEENRADAPQYRAAPPRPGEAVIRNVPSMHQPGQGEQKDKLWAAAFHSLVTGEELPNDTAENFKSMQNPAENQLRASESRESGGTNEDIPRAYGQNNENIEIMKMDSFEIGRNVEQVSAHNLRDLPDSGPKSIPVPVTQIPLGREARMQNLTLRDLDQALKEYKVENEDGVEFTQIDLKVPEIGRPADYNEGEIFDDLDSDDDELDVGARVAKPETTDQFRKSQIMNLKSQ</sequence>
<feature type="compositionally biased region" description="Basic and acidic residues" evidence="1">
    <location>
        <begin position="380"/>
        <end position="398"/>
    </location>
</feature>
<feature type="region of interest" description="Disordered" evidence="1">
    <location>
        <begin position="539"/>
        <end position="572"/>
    </location>
</feature>
<evidence type="ECO:0000313" key="3">
    <source>
        <dbReference type="EMBL" id="CBY13179.1"/>
    </source>
</evidence>
<reference evidence="3" key="1">
    <citation type="journal article" date="2010" name="Science">
        <title>Plasticity of animal genome architecture unmasked by rapid evolution of a pelagic tunicate.</title>
        <authorList>
            <person name="Denoeud F."/>
            <person name="Henriet S."/>
            <person name="Mungpakdee S."/>
            <person name="Aury J.M."/>
            <person name="Da Silva C."/>
            <person name="Brinkmann H."/>
            <person name="Mikhaleva J."/>
            <person name="Olsen L.C."/>
            <person name="Jubin C."/>
            <person name="Canestro C."/>
            <person name="Bouquet J.M."/>
            <person name="Danks G."/>
            <person name="Poulain J."/>
            <person name="Campsteijn C."/>
            <person name="Adamski M."/>
            <person name="Cross I."/>
            <person name="Yadetie F."/>
            <person name="Muffato M."/>
            <person name="Louis A."/>
            <person name="Butcher S."/>
            <person name="Tsagkogeorga G."/>
            <person name="Konrad A."/>
            <person name="Singh S."/>
            <person name="Jensen M.F."/>
            <person name="Cong E.H."/>
            <person name="Eikeseth-Otteraa H."/>
            <person name="Noel B."/>
            <person name="Anthouard V."/>
            <person name="Porcel B.M."/>
            <person name="Kachouri-Lafond R."/>
            <person name="Nishino A."/>
            <person name="Ugolini M."/>
            <person name="Chourrout P."/>
            <person name="Nishida H."/>
            <person name="Aasland R."/>
            <person name="Huzurbazar S."/>
            <person name="Westhof E."/>
            <person name="Delsuc F."/>
            <person name="Lehrach H."/>
            <person name="Reinhardt R."/>
            <person name="Weissenbach J."/>
            <person name="Roy S.W."/>
            <person name="Artiguenave F."/>
            <person name="Postlethwait J.H."/>
            <person name="Manak J.R."/>
            <person name="Thompson E.M."/>
            <person name="Jaillon O."/>
            <person name="Du Pasquier L."/>
            <person name="Boudinot P."/>
            <person name="Liberles D.A."/>
            <person name="Volff J.N."/>
            <person name="Philippe H."/>
            <person name="Lenhard B."/>
            <person name="Roest Crollius H."/>
            <person name="Wincker P."/>
            <person name="Chourrout D."/>
        </authorList>
    </citation>
    <scope>NUCLEOTIDE SEQUENCE [LARGE SCALE GENOMIC DNA]</scope>
</reference>
<evidence type="ECO:0000256" key="2">
    <source>
        <dbReference type="SAM" id="Phobius"/>
    </source>
</evidence>
<feature type="compositionally biased region" description="Polar residues" evidence="1">
    <location>
        <begin position="368"/>
        <end position="379"/>
    </location>
</feature>
<dbReference type="InParanoid" id="E4XTW7"/>
<evidence type="ECO:0000313" key="4">
    <source>
        <dbReference type="Proteomes" id="UP000001307"/>
    </source>
</evidence>
<organism evidence="3">
    <name type="scientific">Oikopleura dioica</name>
    <name type="common">Tunicate</name>
    <dbReference type="NCBI Taxonomy" id="34765"/>
    <lineage>
        <taxon>Eukaryota</taxon>
        <taxon>Metazoa</taxon>
        <taxon>Chordata</taxon>
        <taxon>Tunicata</taxon>
        <taxon>Appendicularia</taxon>
        <taxon>Copelata</taxon>
        <taxon>Oikopleuridae</taxon>
        <taxon>Oikopleura</taxon>
    </lineage>
</organism>
<proteinExistence type="predicted"/>
<protein>
    <recommendedName>
        <fullName evidence="5">C-type lectin domain-containing protein</fullName>
    </recommendedName>
</protein>
<dbReference type="OrthoDB" id="10110426at2759"/>
<dbReference type="AlphaFoldDB" id="E4XTW7"/>
<dbReference type="EMBL" id="FN653164">
    <property type="protein sequence ID" value="CBY13179.1"/>
    <property type="molecule type" value="Genomic_DNA"/>
</dbReference>
<keyword evidence="2" id="KW-1133">Transmembrane helix</keyword>
<feature type="compositionally biased region" description="Low complexity" evidence="1">
    <location>
        <begin position="278"/>
        <end position="287"/>
    </location>
</feature>
<evidence type="ECO:0008006" key="5">
    <source>
        <dbReference type="Google" id="ProtNLM"/>
    </source>
</evidence>
<feature type="compositionally biased region" description="Low complexity" evidence="1">
    <location>
        <begin position="256"/>
        <end position="269"/>
    </location>
</feature>
<feature type="transmembrane region" description="Helical" evidence="2">
    <location>
        <begin position="12"/>
        <end position="31"/>
    </location>
</feature>
<feature type="compositionally biased region" description="Polar residues" evidence="1">
    <location>
        <begin position="816"/>
        <end position="825"/>
    </location>
</feature>
<feature type="region of interest" description="Disordered" evidence="1">
    <location>
        <begin position="337"/>
        <end position="496"/>
    </location>
</feature>
<keyword evidence="2" id="KW-0812">Transmembrane</keyword>
<feature type="region of interest" description="Disordered" evidence="1">
    <location>
        <begin position="806"/>
        <end position="825"/>
    </location>
</feature>
<keyword evidence="4" id="KW-1185">Reference proteome</keyword>
<name>E4XTW7_OIKDI</name>
<feature type="compositionally biased region" description="Basic residues" evidence="1">
    <location>
        <begin position="421"/>
        <end position="435"/>
    </location>
</feature>
<feature type="region of interest" description="Disordered" evidence="1">
    <location>
        <begin position="256"/>
        <end position="303"/>
    </location>
</feature>